<gene>
    <name evidence="9" type="ORF">DMC14_03300</name>
</gene>
<dbReference type="Proteomes" id="UP000256585">
    <property type="component" value="Chromosome"/>
</dbReference>
<keyword evidence="3 8" id="KW-0732">Signal</keyword>
<organism evidence="9 10">
    <name type="scientific">Metamycoplasma phocicerebrale</name>
    <dbReference type="NCBI Taxonomy" id="142649"/>
    <lineage>
        <taxon>Bacteria</taxon>
        <taxon>Bacillati</taxon>
        <taxon>Mycoplasmatota</taxon>
        <taxon>Mycoplasmoidales</taxon>
        <taxon>Metamycoplasmataceae</taxon>
        <taxon>Metamycoplasma</taxon>
    </lineage>
</organism>
<protein>
    <submittedName>
        <fullName evidence="9">Variable surface lipoprotein</fullName>
    </submittedName>
</protein>
<evidence type="ECO:0000256" key="8">
    <source>
        <dbReference type="SAM" id="SignalP"/>
    </source>
</evidence>
<evidence type="ECO:0000313" key="10">
    <source>
        <dbReference type="Proteomes" id="UP000256585"/>
    </source>
</evidence>
<evidence type="ECO:0000256" key="2">
    <source>
        <dbReference type="ARBA" id="ARBA00022475"/>
    </source>
</evidence>
<sequence length="34" mass="3588">MKKSLKILLPLSGSLALATPLVAISCTNTEEKNC</sequence>
<dbReference type="EMBL" id="CP033058">
    <property type="protein sequence ID" value="QBQ01835.1"/>
    <property type="molecule type" value="Genomic_DNA"/>
</dbReference>
<reference evidence="9" key="1">
    <citation type="submission" date="2019-03" db="EMBL/GenBank/DDBJ databases">
        <title>Draft Sequence and Annotation of the Mycoplasma phocicerebrale Strain 1049T Genome.</title>
        <authorList>
            <person name="Frasca S.Jr."/>
            <person name="Kutish G.F."/>
            <person name="Castellanos Gell J."/>
            <person name="Michaels D.L."/>
            <person name="Brown D.R."/>
        </authorList>
    </citation>
    <scope>NUCLEOTIDE SEQUENCE</scope>
    <source>
        <strain evidence="9">1049</strain>
    </source>
</reference>
<dbReference type="RefSeq" id="WP_137412663.1">
    <property type="nucleotide sequence ID" value="NZ_CP033058.2"/>
</dbReference>
<keyword evidence="4" id="KW-0677">Repeat</keyword>
<dbReference type="GO" id="GO:0005886">
    <property type="term" value="C:plasma membrane"/>
    <property type="evidence" value="ECO:0007669"/>
    <property type="project" value="UniProtKB-SubCell"/>
</dbReference>
<keyword evidence="6" id="KW-0564">Palmitate</keyword>
<dbReference type="NCBIfam" id="NF033817">
    <property type="entry name" value="Mplas_variab_LP"/>
    <property type="match status" value="1"/>
</dbReference>
<keyword evidence="2" id="KW-1003">Cell membrane</keyword>
<proteinExistence type="predicted"/>
<dbReference type="AlphaFoldDB" id="A0A482KCW2"/>
<accession>A0A482KCW2</accession>
<evidence type="ECO:0000256" key="5">
    <source>
        <dbReference type="ARBA" id="ARBA00023136"/>
    </source>
</evidence>
<dbReference type="PROSITE" id="PS51257">
    <property type="entry name" value="PROKAR_LIPOPROTEIN"/>
    <property type="match status" value="1"/>
</dbReference>
<feature type="signal peptide" evidence="8">
    <location>
        <begin position="1"/>
        <end position="18"/>
    </location>
</feature>
<keyword evidence="7 9" id="KW-0449">Lipoprotein</keyword>
<comment type="subcellular location">
    <subcellularLocation>
        <location evidence="1">Cell membrane</location>
        <topology evidence="1">Lipid-anchor</topology>
    </subcellularLocation>
</comment>
<evidence type="ECO:0000256" key="3">
    <source>
        <dbReference type="ARBA" id="ARBA00022729"/>
    </source>
</evidence>
<dbReference type="KEGG" id="mphc:DMC14_03300"/>
<evidence type="ECO:0000256" key="6">
    <source>
        <dbReference type="ARBA" id="ARBA00023139"/>
    </source>
</evidence>
<keyword evidence="10" id="KW-1185">Reference proteome</keyword>
<evidence type="ECO:0000313" key="9">
    <source>
        <dbReference type="EMBL" id="QBQ01835.1"/>
    </source>
</evidence>
<evidence type="ECO:0000256" key="1">
    <source>
        <dbReference type="ARBA" id="ARBA00004193"/>
    </source>
</evidence>
<name>A0A482KCW2_9BACT</name>
<evidence type="ECO:0000256" key="7">
    <source>
        <dbReference type="ARBA" id="ARBA00023288"/>
    </source>
</evidence>
<keyword evidence="5" id="KW-0472">Membrane</keyword>
<dbReference type="InterPro" id="IPR049890">
    <property type="entry name" value="VlpA-F-like_signal"/>
</dbReference>
<evidence type="ECO:0000256" key="4">
    <source>
        <dbReference type="ARBA" id="ARBA00022737"/>
    </source>
</evidence>
<feature type="chain" id="PRO_5019851235" evidence="8">
    <location>
        <begin position="19"/>
        <end position="34"/>
    </location>
</feature>